<name>A0A316E893_9BACT</name>
<dbReference type="InterPro" id="IPR029377">
    <property type="entry name" value="TMEM220"/>
</dbReference>
<evidence type="ECO:0000313" key="2">
    <source>
        <dbReference type="EMBL" id="PWK26678.1"/>
    </source>
</evidence>
<sequence length="120" mass="13838">MKYIALIFTLIFLLFAGWQYNDPDPILWIPIYLIAAYATFRTYQGKANPEMLLVLIVLSFAGGMNSWNMMTSWEGFFSEGGGLSMKTMNQELAREACGLWIGTIAFMICWEIDRFQKVKR</sequence>
<gene>
    <name evidence="2" type="ORF">LV89_02187</name>
</gene>
<keyword evidence="1" id="KW-1133">Transmembrane helix</keyword>
<reference evidence="2 3" key="1">
    <citation type="submission" date="2018-05" db="EMBL/GenBank/DDBJ databases">
        <title>Genomic Encyclopedia of Archaeal and Bacterial Type Strains, Phase II (KMG-II): from individual species to whole genera.</title>
        <authorList>
            <person name="Goeker M."/>
        </authorList>
    </citation>
    <scope>NUCLEOTIDE SEQUENCE [LARGE SCALE GENOMIC DNA]</scope>
    <source>
        <strain evidence="2 3">DSM 22214</strain>
    </source>
</reference>
<feature type="transmembrane region" description="Helical" evidence="1">
    <location>
        <begin position="26"/>
        <end position="44"/>
    </location>
</feature>
<feature type="transmembrane region" description="Helical" evidence="1">
    <location>
        <begin position="92"/>
        <end position="110"/>
    </location>
</feature>
<keyword evidence="3" id="KW-1185">Reference proteome</keyword>
<dbReference type="EMBL" id="QGGO01000010">
    <property type="protein sequence ID" value="PWK26678.1"/>
    <property type="molecule type" value="Genomic_DNA"/>
</dbReference>
<accession>A0A316E893</accession>
<dbReference type="Proteomes" id="UP000245489">
    <property type="component" value="Unassembled WGS sequence"/>
</dbReference>
<feature type="transmembrane region" description="Helical" evidence="1">
    <location>
        <begin position="51"/>
        <end position="70"/>
    </location>
</feature>
<protein>
    <submittedName>
        <fullName evidence="2">Transmembrane family 220 protein</fullName>
    </submittedName>
</protein>
<organism evidence="2 3">
    <name type="scientific">Arcicella aurantiaca</name>
    <dbReference type="NCBI Taxonomy" id="591202"/>
    <lineage>
        <taxon>Bacteria</taxon>
        <taxon>Pseudomonadati</taxon>
        <taxon>Bacteroidota</taxon>
        <taxon>Cytophagia</taxon>
        <taxon>Cytophagales</taxon>
        <taxon>Flectobacillaceae</taxon>
        <taxon>Arcicella</taxon>
    </lineage>
</organism>
<dbReference type="RefSeq" id="WP_109742925.1">
    <property type="nucleotide sequence ID" value="NZ_QGGO01000010.1"/>
</dbReference>
<keyword evidence="1" id="KW-0472">Membrane</keyword>
<evidence type="ECO:0000313" key="3">
    <source>
        <dbReference type="Proteomes" id="UP000245489"/>
    </source>
</evidence>
<keyword evidence="1 2" id="KW-0812">Transmembrane</keyword>
<dbReference type="OrthoDB" id="329078at2"/>
<dbReference type="Pfam" id="PF15071">
    <property type="entry name" value="TMEM220"/>
    <property type="match status" value="1"/>
</dbReference>
<comment type="caution">
    <text evidence="2">The sequence shown here is derived from an EMBL/GenBank/DDBJ whole genome shotgun (WGS) entry which is preliminary data.</text>
</comment>
<evidence type="ECO:0000256" key="1">
    <source>
        <dbReference type="SAM" id="Phobius"/>
    </source>
</evidence>
<dbReference type="AlphaFoldDB" id="A0A316E893"/>
<proteinExistence type="predicted"/>